<gene>
    <name evidence="3" type="ORF">ISALK_14685</name>
</gene>
<dbReference type="Pfam" id="PF07282">
    <property type="entry name" value="Cas12f1-like_TNB"/>
    <property type="match status" value="1"/>
</dbReference>
<keyword evidence="1" id="KW-0238">DNA-binding</keyword>
<dbReference type="AlphaFoldDB" id="A0AA43XMR7"/>
<feature type="domain" description="Cas12f1-like TNB" evidence="2">
    <location>
        <begin position="2"/>
        <end position="52"/>
    </location>
</feature>
<dbReference type="EMBL" id="SUMG01000054">
    <property type="protein sequence ID" value="NBG89708.1"/>
    <property type="molecule type" value="Genomic_DNA"/>
</dbReference>
<dbReference type="GO" id="GO:0003677">
    <property type="term" value="F:DNA binding"/>
    <property type="evidence" value="ECO:0007669"/>
    <property type="project" value="UniProtKB-KW"/>
</dbReference>
<dbReference type="InterPro" id="IPR010095">
    <property type="entry name" value="Cas12f1-like_TNB"/>
</dbReference>
<proteinExistence type="predicted"/>
<reference evidence="3 4" key="1">
    <citation type="submission" date="2019-04" db="EMBL/GenBank/DDBJ databases">
        <title>Isachenkonia alkalipeptolytica gen. nov. sp. nov. a new anaerobic, alkiliphilic organothrophic bacterium capable to reduce synthesized ferrihydrite isolated from a soda lake.</title>
        <authorList>
            <person name="Toshchakov S.V."/>
            <person name="Zavarzina D.G."/>
            <person name="Zhilina T.N."/>
            <person name="Kostrikina N.A."/>
            <person name="Kublanov I.V."/>
        </authorList>
    </citation>
    <scope>NUCLEOTIDE SEQUENCE [LARGE SCALE GENOMIC DNA]</scope>
    <source>
        <strain evidence="3 4">Z-1701</strain>
    </source>
</reference>
<organism evidence="3 4">
    <name type="scientific">Isachenkonia alkalipeptolytica</name>
    <dbReference type="NCBI Taxonomy" id="2565777"/>
    <lineage>
        <taxon>Bacteria</taxon>
        <taxon>Bacillati</taxon>
        <taxon>Bacillota</taxon>
        <taxon>Clostridia</taxon>
        <taxon>Eubacteriales</taxon>
        <taxon>Clostridiaceae</taxon>
        <taxon>Isachenkonia</taxon>
    </lineage>
</organism>
<keyword evidence="4" id="KW-1185">Reference proteome</keyword>
<dbReference type="RefSeq" id="WP_160723650.1">
    <property type="nucleotide sequence ID" value="NZ_SUMG01000054.1"/>
</dbReference>
<evidence type="ECO:0000259" key="2">
    <source>
        <dbReference type="Pfam" id="PF07282"/>
    </source>
</evidence>
<name>A0AA43XMR7_9CLOT</name>
<protein>
    <submittedName>
        <fullName evidence="3">Transposase</fullName>
    </submittedName>
</protein>
<dbReference type="Proteomes" id="UP000449710">
    <property type="component" value="Unassembled WGS sequence"/>
</dbReference>
<accession>A0AA43XMR7</accession>
<feature type="non-terminal residue" evidence="3">
    <location>
        <position position="1"/>
    </location>
</feature>
<evidence type="ECO:0000313" key="4">
    <source>
        <dbReference type="Proteomes" id="UP000449710"/>
    </source>
</evidence>
<sequence>KAIIKIDKWFPSSKLCSGCGEKKAELLLSERVYHCETCGMTLDRDHNASINIKNEGMRMTLA</sequence>
<comment type="caution">
    <text evidence="3">The sequence shown here is derived from an EMBL/GenBank/DDBJ whole genome shotgun (WGS) entry which is preliminary data.</text>
</comment>
<evidence type="ECO:0000313" key="3">
    <source>
        <dbReference type="EMBL" id="NBG89708.1"/>
    </source>
</evidence>
<evidence type="ECO:0000256" key="1">
    <source>
        <dbReference type="ARBA" id="ARBA00023125"/>
    </source>
</evidence>